<accession>A0ABV1NE58</accession>
<dbReference type="Pfam" id="PF13469">
    <property type="entry name" value="Sulfotransfer_3"/>
    <property type="match status" value="1"/>
</dbReference>
<dbReference type="InterPro" id="IPR027417">
    <property type="entry name" value="P-loop_NTPase"/>
</dbReference>
<organism evidence="1 2">
    <name type="scientific">Halomonas aquatica</name>
    <dbReference type="NCBI Taxonomy" id="3151123"/>
    <lineage>
        <taxon>Bacteria</taxon>
        <taxon>Pseudomonadati</taxon>
        <taxon>Pseudomonadota</taxon>
        <taxon>Gammaproteobacteria</taxon>
        <taxon>Oceanospirillales</taxon>
        <taxon>Halomonadaceae</taxon>
        <taxon>Halomonas</taxon>
    </lineage>
</organism>
<protein>
    <submittedName>
        <fullName evidence="1">Sulfotransferase</fullName>
        <ecNumber evidence="1">2.8.2.-</ecNumber>
    </submittedName>
</protein>
<dbReference type="Gene3D" id="3.40.50.300">
    <property type="entry name" value="P-loop containing nucleotide triphosphate hydrolases"/>
    <property type="match status" value="1"/>
</dbReference>
<evidence type="ECO:0000313" key="1">
    <source>
        <dbReference type="EMBL" id="MEQ6917337.1"/>
    </source>
</evidence>
<dbReference type="EMBL" id="JBEGCJ010000003">
    <property type="protein sequence ID" value="MEQ6917337.1"/>
    <property type="molecule type" value="Genomic_DNA"/>
</dbReference>
<dbReference type="Proteomes" id="UP001442468">
    <property type="component" value="Unassembled WGS sequence"/>
</dbReference>
<proteinExistence type="predicted"/>
<dbReference type="GO" id="GO:0016740">
    <property type="term" value="F:transferase activity"/>
    <property type="evidence" value="ECO:0007669"/>
    <property type="project" value="UniProtKB-KW"/>
</dbReference>
<sequence length="288" mass="33181">MGVSPVIFIGMHRSGTSLLGRLLEQLGLFVGKKTDENNEALFFLELNTWLMAQCGGRWDNPEQLDFLWTPEAEPVFTASKNYASDLMSSPRAARYLGMKRYFSQRSIPAQATPWGWKDPRNTFTLPFWLDLFPNARVVFIERHGVDVAESLRVRANRSIETTTSRYERAKPISWLRPKRGGFSESPRCLSLEGGYSLWEAYQTQARNQLASLSSDRVFRVRYEDLLVEPENILKDVASFCGLPVVDDRVKWITDSINPARAYSYRNNSELLGFAEERQARLYVWDYKP</sequence>
<dbReference type="SUPFAM" id="SSF52540">
    <property type="entry name" value="P-loop containing nucleoside triphosphate hydrolases"/>
    <property type="match status" value="1"/>
</dbReference>
<comment type="caution">
    <text evidence="1">The sequence shown here is derived from an EMBL/GenBank/DDBJ whole genome shotgun (WGS) entry which is preliminary data.</text>
</comment>
<name>A0ABV1NE58_9GAMM</name>
<dbReference type="RefSeq" id="WP_349761603.1">
    <property type="nucleotide sequence ID" value="NZ_JBEGCJ010000003.1"/>
</dbReference>
<keyword evidence="2" id="KW-1185">Reference proteome</keyword>
<evidence type="ECO:0000313" key="2">
    <source>
        <dbReference type="Proteomes" id="UP001442468"/>
    </source>
</evidence>
<gene>
    <name evidence="1" type="ORF">ABE960_07370</name>
</gene>
<reference evidence="1 2" key="1">
    <citation type="submission" date="2024-05" db="EMBL/GenBank/DDBJ databases">
        <title>Halomonas sp. SSM6 16S ribosomal RNA gene Genome sequencing and assembly.</title>
        <authorList>
            <person name="Yook S."/>
        </authorList>
    </citation>
    <scope>NUCLEOTIDE SEQUENCE [LARGE SCALE GENOMIC DNA]</scope>
    <source>
        <strain evidence="1 2">SSM6</strain>
    </source>
</reference>
<keyword evidence="1" id="KW-0808">Transferase</keyword>
<dbReference type="EC" id="2.8.2.-" evidence="1"/>